<dbReference type="AlphaFoldDB" id="X1RM57"/>
<sequence>GDKGDQLFDILAGADRPVVLLLDEVALMVNNILKDEDHNITAEGKARTNEFMSWMRKNSIKHQGNIRIVISGSIGLEPILHQAGLSATVNNFVPFELDPWDEETASNCIKALGNEYGIEFKEGTPEEMVKMLGCCIPHHVQMFFTNIYDRCVKRGNMQCSMQ</sequence>
<feature type="non-terminal residue" evidence="1">
    <location>
        <position position="162"/>
    </location>
</feature>
<evidence type="ECO:0008006" key="2">
    <source>
        <dbReference type="Google" id="ProtNLM"/>
    </source>
</evidence>
<dbReference type="InterPro" id="IPR027417">
    <property type="entry name" value="P-loop_NTPase"/>
</dbReference>
<gene>
    <name evidence="1" type="ORF">S06H3_61942</name>
</gene>
<reference evidence="1" key="1">
    <citation type="journal article" date="2014" name="Front. Microbiol.">
        <title>High frequency of phylogenetically diverse reductive dehalogenase-homologous genes in deep subseafloor sedimentary metagenomes.</title>
        <authorList>
            <person name="Kawai M."/>
            <person name="Futagami T."/>
            <person name="Toyoda A."/>
            <person name="Takaki Y."/>
            <person name="Nishi S."/>
            <person name="Hori S."/>
            <person name="Arai W."/>
            <person name="Tsubouchi T."/>
            <person name="Morono Y."/>
            <person name="Uchiyama I."/>
            <person name="Ito T."/>
            <person name="Fujiyama A."/>
            <person name="Inagaki F."/>
            <person name="Takami H."/>
        </authorList>
    </citation>
    <scope>NUCLEOTIDE SEQUENCE</scope>
    <source>
        <strain evidence="1">Expedition CK06-06</strain>
    </source>
</reference>
<dbReference type="SUPFAM" id="SSF52540">
    <property type="entry name" value="P-loop containing nucleoside triphosphate hydrolases"/>
    <property type="match status" value="1"/>
</dbReference>
<evidence type="ECO:0000313" key="1">
    <source>
        <dbReference type="EMBL" id="GAI56609.1"/>
    </source>
</evidence>
<dbReference type="PANTHER" id="PTHR34301">
    <property type="entry name" value="DNA-BINDING PROTEIN-RELATED"/>
    <property type="match status" value="1"/>
</dbReference>
<feature type="non-terminal residue" evidence="1">
    <location>
        <position position="1"/>
    </location>
</feature>
<name>X1RM57_9ZZZZ</name>
<comment type="caution">
    <text evidence="1">The sequence shown here is derived from an EMBL/GenBank/DDBJ whole genome shotgun (WGS) entry which is preliminary data.</text>
</comment>
<proteinExistence type="predicted"/>
<dbReference type="PANTHER" id="PTHR34301:SF8">
    <property type="entry name" value="ATPASE DOMAIN-CONTAINING PROTEIN"/>
    <property type="match status" value="1"/>
</dbReference>
<protein>
    <recommendedName>
        <fullName evidence="2">ATPase AAA-type core domain-containing protein</fullName>
    </recommendedName>
</protein>
<dbReference type="EMBL" id="BARV01040724">
    <property type="protein sequence ID" value="GAI56609.1"/>
    <property type="molecule type" value="Genomic_DNA"/>
</dbReference>
<accession>X1RM57</accession>
<organism evidence="1">
    <name type="scientific">marine sediment metagenome</name>
    <dbReference type="NCBI Taxonomy" id="412755"/>
    <lineage>
        <taxon>unclassified sequences</taxon>
        <taxon>metagenomes</taxon>
        <taxon>ecological metagenomes</taxon>
    </lineage>
</organism>